<dbReference type="RefSeq" id="WP_062534153.1">
    <property type="nucleotide sequence ID" value="NZ_CP012678.1"/>
</dbReference>
<accession>A0A0M4T7J4</accession>
<sequence length="285" mass="31844">MSNLKPDSVIACLDCPDHVQAVLDASMWAAVRLQAPIGLLYSVPSLQQKAAINYSGCLNIDDESALLEEFTTKEHLSNSELKAQGKLLLYQATAYCGQQHYKRPVYTLHRHEPLVESLDYVDEKSQLVVIGHHLTCKLTLSELVRLSQCPVLVTHVHFLAPTTALFAFDNRPTSHKMLKWLCKTPLVRALTIHIVMIGKENATNCDALREAYARLKQAGINCKKALIESRDVCAALNHYQNEHHLGMLMSGAFGQSRLRELLQGSDTKKLLGSTKTPYLLFPKDL</sequence>
<dbReference type="CDD" id="cd00293">
    <property type="entry name" value="USP-like"/>
    <property type="match status" value="1"/>
</dbReference>
<evidence type="ECO:0000313" key="2">
    <source>
        <dbReference type="Proteomes" id="UP000059847"/>
    </source>
</evidence>
<dbReference type="STRING" id="45610.AOC03_05765"/>
<dbReference type="KEGG" id="pur:AOC03_05765"/>
<dbReference type="Proteomes" id="UP000059847">
    <property type="component" value="Chromosome"/>
</dbReference>
<evidence type="ECO:0000313" key="1">
    <source>
        <dbReference type="EMBL" id="ALF59621.1"/>
    </source>
</evidence>
<keyword evidence="2" id="KW-1185">Reference proteome</keyword>
<dbReference type="AlphaFoldDB" id="A0A0M4T7J4"/>
<dbReference type="OrthoDB" id="9804721at2"/>
<reference evidence="1 2" key="1">
    <citation type="submission" date="2015-09" db="EMBL/GenBank/DDBJ databases">
        <title>Complete genome of Psychrobacter urativorans R10.10B.</title>
        <authorList>
            <person name="See-Too W.S."/>
            <person name="Chan K.G."/>
        </authorList>
    </citation>
    <scope>NUCLEOTIDE SEQUENCE [LARGE SCALE GENOMIC DNA]</scope>
    <source>
        <strain evidence="1 2">R10.10B</strain>
    </source>
</reference>
<gene>
    <name evidence="1" type="ORF">AOC03_05765</name>
</gene>
<name>A0A0M4T7J4_9GAMM</name>
<protein>
    <submittedName>
        <fullName evidence="1">Universal stress protein</fullName>
    </submittedName>
</protein>
<organism evidence="1 2">
    <name type="scientific">Psychrobacter urativorans</name>
    <dbReference type="NCBI Taxonomy" id="45610"/>
    <lineage>
        <taxon>Bacteria</taxon>
        <taxon>Pseudomonadati</taxon>
        <taxon>Pseudomonadota</taxon>
        <taxon>Gammaproteobacteria</taxon>
        <taxon>Moraxellales</taxon>
        <taxon>Moraxellaceae</taxon>
        <taxon>Psychrobacter</taxon>
    </lineage>
</organism>
<dbReference type="EMBL" id="CP012678">
    <property type="protein sequence ID" value="ALF59621.1"/>
    <property type="molecule type" value="Genomic_DNA"/>
</dbReference>
<proteinExistence type="predicted"/>
<dbReference type="SUPFAM" id="SSF52402">
    <property type="entry name" value="Adenine nucleotide alpha hydrolases-like"/>
    <property type="match status" value="2"/>
</dbReference>
<dbReference type="Gene3D" id="3.40.50.12370">
    <property type="match status" value="1"/>
</dbReference>